<protein>
    <submittedName>
        <fullName evidence="4">EAL domain-containing protein</fullName>
    </submittedName>
</protein>
<evidence type="ECO:0000313" key="4">
    <source>
        <dbReference type="EMBL" id="MXO50919.1"/>
    </source>
</evidence>
<dbReference type="SMART" id="SM00267">
    <property type="entry name" value="GGDEF"/>
    <property type="match status" value="1"/>
</dbReference>
<dbReference type="PROSITE" id="PS50887">
    <property type="entry name" value="GGDEF"/>
    <property type="match status" value="1"/>
</dbReference>
<dbReference type="PROSITE" id="PS50883">
    <property type="entry name" value="EAL"/>
    <property type="match status" value="1"/>
</dbReference>
<dbReference type="PANTHER" id="PTHR44757">
    <property type="entry name" value="DIGUANYLATE CYCLASE DGCP"/>
    <property type="match status" value="1"/>
</dbReference>
<dbReference type="OrthoDB" id="9814202at2"/>
<dbReference type="Gene3D" id="3.20.20.450">
    <property type="entry name" value="EAL domain"/>
    <property type="match status" value="1"/>
</dbReference>
<dbReference type="Gene3D" id="3.30.70.270">
    <property type="match status" value="1"/>
</dbReference>
<reference evidence="4 5" key="1">
    <citation type="submission" date="2019-12" db="EMBL/GenBank/DDBJ databases">
        <title>Genomic-based taxomic classification of the family Erythrobacteraceae.</title>
        <authorList>
            <person name="Xu L."/>
        </authorList>
    </citation>
    <scope>NUCLEOTIDE SEQUENCE [LARGE SCALE GENOMIC DNA]</scope>
    <source>
        <strain evidence="4 5">DSM 16225</strain>
    </source>
</reference>
<dbReference type="InterPro" id="IPR043128">
    <property type="entry name" value="Rev_trsase/Diguanyl_cyclase"/>
</dbReference>
<evidence type="ECO:0000313" key="5">
    <source>
        <dbReference type="Proteomes" id="UP000444185"/>
    </source>
</evidence>
<evidence type="ECO:0000259" key="2">
    <source>
        <dbReference type="PROSITE" id="PS50883"/>
    </source>
</evidence>
<sequence>MILFVGTAGVALPNVFKTWTGSAGGPDIILTNALILNIALILLGWHRYKALNTELVARRKSEQEARRLAEIDDLTGCLNRRSFADRLAVLLKTECSDERALAAIAVDLDNFKQVNDLNGHMAGDAVLRATAQRIERTLPAGGVLARIGGDEFLCVVPYYVNVSDRIEHLATRMIEAVATSVSHEGVSLDVTVSIGIASSIHLDKDLAADSAAQDLMHKADIAMYHAKKQGKNRYYWFEAPMENELRFRNKLEAGIRAGIANGEFVPYYEQQVDLETDQLVGFEMLARWESPELGVVGPDIFIPIAEEIGAIGELSENLIAQAFEDAKEWDPELTLSVNISPVQMRDPWFAQKILKLLVAHRFPPNRLDIEITETCLHENVGMVRSMITSLRNQGVHVSLDDFGTGYSSLSQLRSLPFDRLKIDRSFIGELRQQENGDALVNAIIAMSDGLKLPITAEGIENETILEALKRLGKMKGQGYHYGRPEPADKVRERLADHGLLAGPSEQVVDLAEQREKRSGKSSVDQRAG</sequence>
<gene>
    <name evidence="4" type="ORF">GRI42_06325</name>
</gene>
<feature type="domain" description="GGDEF" evidence="3">
    <location>
        <begin position="99"/>
        <end position="239"/>
    </location>
</feature>
<dbReference type="CDD" id="cd01948">
    <property type="entry name" value="EAL"/>
    <property type="match status" value="1"/>
</dbReference>
<dbReference type="Pfam" id="PF00990">
    <property type="entry name" value="GGDEF"/>
    <property type="match status" value="1"/>
</dbReference>
<evidence type="ECO:0000259" key="3">
    <source>
        <dbReference type="PROSITE" id="PS50887"/>
    </source>
</evidence>
<comment type="caution">
    <text evidence="4">The sequence shown here is derived from an EMBL/GenBank/DDBJ whole genome shotgun (WGS) entry which is preliminary data.</text>
</comment>
<dbReference type="Pfam" id="PF00563">
    <property type="entry name" value="EAL"/>
    <property type="match status" value="1"/>
</dbReference>
<dbReference type="PANTHER" id="PTHR44757:SF2">
    <property type="entry name" value="BIOFILM ARCHITECTURE MAINTENANCE PROTEIN MBAA"/>
    <property type="match status" value="1"/>
</dbReference>
<dbReference type="InterPro" id="IPR035919">
    <property type="entry name" value="EAL_sf"/>
</dbReference>
<dbReference type="SMART" id="SM00052">
    <property type="entry name" value="EAL"/>
    <property type="match status" value="1"/>
</dbReference>
<dbReference type="CDD" id="cd01949">
    <property type="entry name" value="GGDEF"/>
    <property type="match status" value="1"/>
</dbReference>
<dbReference type="InterPro" id="IPR029787">
    <property type="entry name" value="Nucleotide_cyclase"/>
</dbReference>
<dbReference type="InterPro" id="IPR052155">
    <property type="entry name" value="Biofilm_reg_signaling"/>
</dbReference>
<accession>A0A844Y014</accession>
<feature type="region of interest" description="Disordered" evidence="1">
    <location>
        <begin position="505"/>
        <end position="528"/>
    </location>
</feature>
<dbReference type="InterPro" id="IPR001633">
    <property type="entry name" value="EAL_dom"/>
</dbReference>
<dbReference type="InterPro" id="IPR000160">
    <property type="entry name" value="GGDEF_dom"/>
</dbReference>
<dbReference type="EMBL" id="WTYF01000004">
    <property type="protein sequence ID" value="MXO50919.1"/>
    <property type="molecule type" value="Genomic_DNA"/>
</dbReference>
<dbReference type="AlphaFoldDB" id="A0A844Y014"/>
<proteinExistence type="predicted"/>
<dbReference type="NCBIfam" id="TIGR00254">
    <property type="entry name" value="GGDEF"/>
    <property type="match status" value="1"/>
</dbReference>
<organism evidence="4 5">
    <name type="scientific">Qipengyuania gaetbuli</name>
    <dbReference type="NCBI Taxonomy" id="266952"/>
    <lineage>
        <taxon>Bacteria</taxon>
        <taxon>Pseudomonadati</taxon>
        <taxon>Pseudomonadota</taxon>
        <taxon>Alphaproteobacteria</taxon>
        <taxon>Sphingomonadales</taxon>
        <taxon>Erythrobacteraceae</taxon>
        <taxon>Qipengyuania</taxon>
    </lineage>
</organism>
<dbReference type="SUPFAM" id="SSF55073">
    <property type="entry name" value="Nucleotide cyclase"/>
    <property type="match status" value="1"/>
</dbReference>
<feature type="domain" description="EAL" evidence="2">
    <location>
        <begin position="248"/>
        <end position="498"/>
    </location>
</feature>
<evidence type="ECO:0000256" key="1">
    <source>
        <dbReference type="SAM" id="MobiDB-lite"/>
    </source>
</evidence>
<name>A0A844Y014_9SPHN</name>
<dbReference type="SUPFAM" id="SSF141868">
    <property type="entry name" value="EAL domain-like"/>
    <property type="match status" value="1"/>
</dbReference>
<keyword evidence="5" id="KW-1185">Reference proteome</keyword>
<dbReference type="Proteomes" id="UP000444185">
    <property type="component" value="Unassembled WGS sequence"/>
</dbReference>